<proteinExistence type="predicted"/>
<name>X1F1H8_9ZZZZ</name>
<feature type="domain" description="Dinitrogenase iron-molybdenum cofactor biosynthesis" evidence="1">
    <location>
        <begin position="13"/>
        <end position="89"/>
    </location>
</feature>
<dbReference type="AlphaFoldDB" id="X1F1H8"/>
<gene>
    <name evidence="2" type="ORF">S03H2_16173</name>
</gene>
<evidence type="ECO:0000313" key="2">
    <source>
        <dbReference type="EMBL" id="GAH38782.1"/>
    </source>
</evidence>
<dbReference type="InterPro" id="IPR036105">
    <property type="entry name" value="DiNase_FeMo-co_biosyn_sf"/>
</dbReference>
<reference evidence="2" key="1">
    <citation type="journal article" date="2014" name="Front. Microbiol.">
        <title>High frequency of phylogenetically diverse reductive dehalogenase-homologous genes in deep subseafloor sedimentary metagenomes.</title>
        <authorList>
            <person name="Kawai M."/>
            <person name="Futagami T."/>
            <person name="Toyoda A."/>
            <person name="Takaki Y."/>
            <person name="Nishi S."/>
            <person name="Hori S."/>
            <person name="Arai W."/>
            <person name="Tsubouchi T."/>
            <person name="Morono Y."/>
            <person name="Uchiyama I."/>
            <person name="Ito T."/>
            <person name="Fujiyama A."/>
            <person name="Inagaki F."/>
            <person name="Takami H."/>
        </authorList>
    </citation>
    <scope>NUCLEOTIDE SEQUENCE</scope>
    <source>
        <strain evidence="2">Expedition CK06-06</strain>
    </source>
</reference>
<feature type="non-terminal residue" evidence="2">
    <location>
        <position position="90"/>
    </location>
</feature>
<dbReference type="Pfam" id="PF02579">
    <property type="entry name" value="Nitro_FeMo-Co"/>
    <property type="match status" value="1"/>
</dbReference>
<dbReference type="EMBL" id="BARU01008252">
    <property type="protein sequence ID" value="GAH38782.1"/>
    <property type="molecule type" value="Genomic_DNA"/>
</dbReference>
<dbReference type="InterPro" id="IPR003731">
    <property type="entry name" value="Di-Nase_FeMo-co_biosynth"/>
</dbReference>
<dbReference type="SUPFAM" id="SSF53146">
    <property type="entry name" value="Nitrogenase accessory factor-like"/>
    <property type="match status" value="1"/>
</dbReference>
<comment type="caution">
    <text evidence="2">The sequence shown here is derived from an EMBL/GenBank/DDBJ whole genome shotgun (WGS) entry which is preliminary data.</text>
</comment>
<organism evidence="2">
    <name type="scientific">marine sediment metagenome</name>
    <dbReference type="NCBI Taxonomy" id="412755"/>
    <lineage>
        <taxon>unclassified sequences</taxon>
        <taxon>metagenomes</taxon>
        <taxon>ecological metagenomes</taxon>
    </lineage>
</organism>
<accession>X1F1H8</accession>
<dbReference type="Gene3D" id="3.30.420.130">
    <property type="entry name" value="Dinitrogenase iron-molybdenum cofactor biosynthesis domain"/>
    <property type="match status" value="1"/>
</dbReference>
<sequence length="90" mass="9783">MVKIVFPALDEKGESIGQHFGRVPHYAWFEVEDGKVLDQGVVPNDSEHFGGVGLPPERMGKIGTEVMIVLGMGGRAISMFQEMNVAVLQA</sequence>
<evidence type="ECO:0000259" key="1">
    <source>
        <dbReference type="Pfam" id="PF02579"/>
    </source>
</evidence>
<protein>
    <recommendedName>
        <fullName evidence="1">Dinitrogenase iron-molybdenum cofactor biosynthesis domain-containing protein</fullName>
    </recommendedName>
</protein>